<keyword evidence="2" id="KW-1185">Reference proteome</keyword>
<accession>A0A914PSI9</accession>
<feature type="coiled-coil region" evidence="1">
    <location>
        <begin position="34"/>
        <end position="96"/>
    </location>
</feature>
<proteinExistence type="predicted"/>
<dbReference type="WBParaSite" id="PDA_v2.g21118.t1">
    <property type="protein sequence ID" value="PDA_v2.g21118.t1"/>
    <property type="gene ID" value="PDA_v2.g21118"/>
</dbReference>
<reference evidence="3" key="1">
    <citation type="submission" date="2022-11" db="UniProtKB">
        <authorList>
            <consortium name="WormBaseParasite"/>
        </authorList>
    </citation>
    <scope>IDENTIFICATION</scope>
</reference>
<protein>
    <submittedName>
        <fullName evidence="3">Uncharacterized protein</fullName>
    </submittedName>
</protein>
<evidence type="ECO:0000313" key="3">
    <source>
        <dbReference type="WBParaSite" id="PDA_v2.g21118.t1"/>
    </source>
</evidence>
<dbReference type="AlphaFoldDB" id="A0A914PSI9"/>
<keyword evidence="1" id="KW-0175">Coiled coil</keyword>
<evidence type="ECO:0000313" key="2">
    <source>
        <dbReference type="Proteomes" id="UP000887578"/>
    </source>
</evidence>
<name>A0A914PSI9_9BILA</name>
<evidence type="ECO:0000256" key="1">
    <source>
        <dbReference type="SAM" id="Coils"/>
    </source>
</evidence>
<organism evidence="2 3">
    <name type="scientific">Panagrolaimus davidi</name>
    <dbReference type="NCBI Taxonomy" id="227884"/>
    <lineage>
        <taxon>Eukaryota</taxon>
        <taxon>Metazoa</taxon>
        <taxon>Ecdysozoa</taxon>
        <taxon>Nematoda</taxon>
        <taxon>Chromadorea</taxon>
        <taxon>Rhabditida</taxon>
        <taxon>Tylenchina</taxon>
        <taxon>Panagrolaimomorpha</taxon>
        <taxon>Panagrolaimoidea</taxon>
        <taxon>Panagrolaimidae</taxon>
        <taxon>Panagrolaimus</taxon>
    </lineage>
</organism>
<dbReference type="Proteomes" id="UP000887578">
    <property type="component" value="Unplaced"/>
</dbReference>
<sequence length="105" mass="12107">MASKSTPKEPSLQPAETPAVTHLSEILQHKIQFIRQSQDDNRRLIENLQHTNQQLNADASIFHWILQAQEDNRRLIENLQNINQDLNADALQLELCIISNSKLQE</sequence>